<feature type="transmembrane region" description="Helical" evidence="1">
    <location>
        <begin position="146"/>
        <end position="166"/>
    </location>
</feature>
<dbReference type="PANTHER" id="PTHR37544:SF1">
    <property type="entry name" value="PHOSPHORIBOSYLAMINOIMIDAZOLE-SUCCINOCARBOXAMIDE SYNTHASE"/>
    <property type="match status" value="1"/>
</dbReference>
<keyword evidence="1" id="KW-0812">Transmembrane</keyword>
<feature type="transmembrane region" description="Helical" evidence="1">
    <location>
        <begin position="272"/>
        <end position="291"/>
    </location>
</feature>
<dbReference type="Proteomes" id="UP001392437">
    <property type="component" value="Unassembled WGS sequence"/>
</dbReference>
<feature type="transmembrane region" description="Helical" evidence="1">
    <location>
        <begin position="752"/>
        <end position="770"/>
    </location>
</feature>
<accession>A0AAW0R2R7</accession>
<reference evidence="2 3" key="1">
    <citation type="submission" date="2023-01" db="EMBL/GenBank/DDBJ databases">
        <title>Analysis of 21 Apiospora genomes using comparative genomics revels a genus with tremendous synthesis potential of carbohydrate active enzymes and secondary metabolites.</title>
        <authorList>
            <person name="Sorensen T."/>
        </authorList>
    </citation>
    <scope>NUCLEOTIDE SEQUENCE [LARGE SCALE GENOMIC DNA]</scope>
    <source>
        <strain evidence="2 3">CBS 117206</strain>
    </source>
</reference>
<protein>
    <submittedName>
        <fullName evidence="2">Uncharacterized protein</fullName>
    </submittedName>
</protein>
<feature type="transmembrane region" description="Helical" evidence="1">
    <location>
        <begin position="306"/>
        <end position="326"/>
    </location>
</feature>
<evidence type="ECO:0000256" key="1">
    <source>
        <dbReference type="SAM" id="Phobius"/>
    </source>
</evidence>
<dbReference type="PANTHER" id="PTHR37544">
    <property type="entry name" value="SPRAY-RELATED"/>
    <property type="match status" value="1"/>
</dbReference>
<proteinExistence type="predicted"/>
<keyword evidence="3" id="KW-1185">Reference proteome</keyword>
<evidence type="ECO:0000313" key="3">
    <source>
        <dbReference type="Proteomes" id="UP001392437"/>
    </source>
</evidence>
<dbReference type="EMBL" id="JAQQWP010000004">
    <property type="protein sequence ID" value="KAK8121521.1"/>
    <property type="molecule type" value="Genomic_DNA"/>
</dbReference>
<name>A0AAW0R2R7_9PEZI</name>
<keyword evidence="1" id="KW-0472">Membrane</keyword>
<dbReference type="Pfam" id="PF11915">
    <property type="entry name" value="DUF3433"/>
    <property type="match status" value="1"/>
</dbReference>
<dbReference type="InterPro" id="IPR021840">
    <property type="entry name" value="DUF3433"/>
</dbReference>
<organism evidence="2 3">
    <name type="scientific">Apiospora kogelbergensis</name>
    <dbReference type="NCBI Taxonomy" id="1337665"/>
    <lineage>
        <taxon>Eukaryota</taxon>
        <taxon>Fungi</taxon>
        <taxon>Dikarya</taxon>
        <taxon>Ascomycota</taxon>
        <taxon>Pezizomycotina</taxon>
        <taxon>Sordariomycetes</taxon>
        <taxon>Xylariomycetidae</taxon>
        <taxon>Amphisphaeriales</taxon>
        <taxon>Apiosporaceae</taxon>
        <taxon>Apiospora</taxon>
    </lineage>
</organism>
<comment type="caution">
    <text evidence="2">The sequence shown here is derived from an EMBL/GenBank/DDBJ whole genome shotgun (WGS) entry which is preliminary data.</text>
</comment>
<dbReference type="AlphaFoldDB" id="A0AAW0R2R7"/>
<gene>
    <name evidence="2" type="ORF">PG999_005641</name>
</gene>
<evidence type="ECO:0000313" key="2">
    <source>
        <dbReference type="EMBL" id="KAK8121521.1"/>
    </source>
</evidence>
<sequence length="850" mass="93467">MGNIINITQRPLDNHHNILGSITPTEFTSTMLKGFGSAEQTIYGALSSSTDMAVMMPSITGDKVIFRNETYSLTFSDFFLALGVVAQPSSFEYFLDHAEVLNQAISLLSQVSAQLAKRDLTTPASYSVHGTGHYTELRLRVNSLSMYWMLAIISLLILLTVTLSFVPHRGFISRDPGSVGSLAAILAPNPEFCGVLQHSKTPNLPELKSLLAKNSYATTIETSGQRIKFKIQTESHKSEEREDGSARREALTADQALFKWWQPWFLKVSSRVSLVGILVAIVIVLGVLGKLSKENDGLISATNEGYAIHLTSYTPALLMLIIRSLIESIGSWYRIILPYYELRHHPLRARHSLFINPLSQPIIQSFLQSISKSYWAITTTSLASLLAPWLVIVAGGLYSAQPVVSQVTVNLTRTSHFNSSFYANPNSMSLSGPYMGVQNTINMIQSLNMSFPLWTQHDLALEQLKVHPQDMDTSAGGNLTARVTAVRALMDCTEIMPSNLNMKFPDDSSQGWSQALVSWNNDPMAQRCPASNLTIPLPPQPYMSIGNITWLPYEKGQPDDCPVLMATYGLLNKTSPSGGIHVLACRVPVEQVEVEATFSLPEYSILNVISDDATVKPFTKLGNVHAYAHDFWALGNSLLIAEDLHSVQGPYGFGFESTTGNAYFDYTFRMIFALYPTLLSPDDLAPDLASADTSSHKITEALSRMTAMIHAQYINKAGRDVANNNLSETGHPLSGTIHQREFRVQQDAQSGYILQVLLITIALCITVSLISMSTKELLPFNPCSIATSASLLAGSQMLRGVPSGAEFLKKDSDIAGVGIFRSSHFSMGWWRDNRARPRFGIDVGTCSDLK</sequence>
<feature type="transmembrane region" description="Helical" evidence="1">
    <location>
        <begin position="374"/>
        <end position="398"/>
    </location>
</feature>
<keyword evidence="1" id="KW-1133">Transmembrane helix</keyword>